<comment type="function">
    <text evidence="8">Essential component of the signal peptidase complex (SPC) which catalyzes the cleavage of N-terminal signal sequences from nascent proteins as they are translocated into the lumen of the endoplasmic reticulum. Essential for the SPC catalytic activity, possibly by stabilizing and positioning the active center of the complex close to the lumenal surface. Essential for viability.</text>
</comment>
<keyword evidence="12" id="KW-1185">Reference proteome</keyword>
<dbReference type="PROSITE" id="PS51257">
    <property type="entry name" value="PROKAR_LIPOPROTEIN"/>
    <property type="match status" value="1"/>
</dbReference>
<dbReference type="GO" id="GO:0045047">
    <property type="term" value="P:protein targeting to ER"/>
    <property type="evidence" value="ECO:0007669"/>
    <property type="project" value="TreeGrafter"/>
</dbReference>
<keyword evidence="5" id="KW-0735">Signal-anchor</keyword>
<evidence type="ECO:0000256" key="6">
    <source>
        <dbReference type="ARBA" id="ARBA00022989"/>
    </source>
</evidence>
<dbReference type="PANTHER" id="PTHR12804">
    <property type="entry name" value="MICROSOMAL SIGNAL PEPTIDASE 23 KD SUBUNIT SPC22/23"/>
    <property type="match status" value="1"/>
</dbReference>
<evidence type="ECO:0000256" key="8">
    <source>
        <dbReference type="ARBA" id="ARBA00045670"/>
    </source>
</evidence>
<accession>A0AAW0BM95</accession>
<keyword evidence="3 10" id="KW-0812">Transmembrane</keyword>
<keyword evidence="6 10" id="KW-1133">Transmembrane helix</keyword>
<dbReference type="PANTHER" id="PTHR12804:SF0">
    <property type="entry name" value="SIGNAL PEPTIDASE COMPLEX SUBUNIT 3"/>
    <property type="match status" value="1"/>
</dbReference>
<keyword evidence="7 9" id="KW-0472">Membrane</keyword>
<dbReference type="GO" id="GO:0006465">
    <property type="term" value="P:signal peptide processing"/>
    <property type="evidence" value="ECO:0007669"/>
    <property type="project" value="UniProtKB-UniRule"/>
</dbReference>
<dbReference type="Proteomes" id="UP001383192">
    <property type="component" value="Unassembled WGS sequence"/>
</dbReference>
<dbReference type="EMBL" id="JAYKXP010000097">
    <property type="protein sequence ID" value="KAK7027323.1"/>
    <property type="molecule type" value="Genomic_DNA"/>
</dbReference>
<name>A0AAW0BM95_9AGAR</name>
<protein>
    <recommendedName>
        <fullName evidence="9">Signal peptidase subunit 3</fullName>
    </recommendedName>
</protein>
<evidence type="ECO:0000256" key="3">
    <source>
        <dbReference type="ARBA" id="ARBA00022692"/>
    </source>
</evidence>
<evidence type="ECO:0000256" key="2">
    <source>
        <dbReference type="ARBA" id="ARBA00009289"/>
    </source>
</evidence>
<proteinExistence type="inferred from homology"/>
<gene>
    <name evidence="11" type="primary">SPC3</name>
    <name evidence="11" type="ORF">VNI00_015286</name>
</gene>
<dbReference type="AlphaFoldDB" id="A0AAW0BM95"/>
<dbReference type="InterPro" id="IPR007653">
    <property type="entry name" value="SPC3"/>
</dbReference>
<dbReference type="PIRSF" id="PIRSF016089">
    <property type="entry name" value="SPC22"/>
    <property type="match status" value="1"/>
</dbReference>
<dbReference type="GO" id="GO:0005787">
    <property type="term" value="C:signal peptidase complex"/>
    <property type="evidence" value="ECO:0007669"/>
    <property type="project" value="UniProtKB-UniRule"/>
</dbReference>
<evidence type="ECO:0000256" key="9">
    <source>
        <dbReference type="PIRNR" id="PIRNR016089"/>
    </source>
</evidence>
<evidence type="ECO:0000256" key="1">
    <source>
        <dbReference type="ARBA" id="ARBA00004648"/>
    </source>
</evidence>
<evidence type="ECO:0000313" key="11">
    <source>
        <dbReference type="EMBL" id="KAK7027323.1"/>
    </source>
</evidence>
<feature type="transmembrane region" description="Helical" evidence="10">
    <location>
        <begin position="12"/>
        <end position="33"/>
    </location>
</feature>
<comment type="caution">
    <text evidence="11">The sequence shown here is derived from an EMBL/GenBank/DDBJ whole genome shotgun (WGS) entry which is preliminary data.</text>
</comment>
<evidence type="ECO:0000256" key="4">
    <source>
        <dbReference type="ARBA" id="ARBA00022824"/>
    </source>
</evidence>
<sequence>MHSIFSRINNVSAFFSSCMMGLLLAITISSFLLNADPHGDLSISQVKVYPSKAPRTKRKQEMAFVNFNISADLSPLFNWNTKQLFIYLEADYENTQGVKNQVVIWDRIVRSKDDAVINVVGKNKYAFREISSSFKKVPSAHYTLKYNVMPYVGVLTYGEAAKTSEPVPFRLEERV</sequence>
<keyword evidence="4 9" id="KW-0256">Endoplasmic reticulum</keyword>
<evidence type="ECO:0000256" key="7">
    <source>
        <dbReference type="ARBA" id="ARBA00023136"/>
    </source>
</evidence>
<reference evidence="11 12" key="1">
    <citation type="submission" date="2024-01" db="EMBL/GenBank/DDBJ databases">
        <title>A draft genome for a cacao thread blight-causing isolate of Paramarasmius palmivorus.</title>
        <authorList>
            <person name="Baruah I.K."/>
            <person name="Bukari Y."/>
            <person name="Amoako-Attah I."/>
            <person name="Meinhardt L.W."/>
            <person name="Bailey B.A."/>
            <person name="Cohen S.P."/>
        </authorList>
    </citation>
    <scope>NUCLEOTIDE SEQUENCE [LARGE SCALE GENOMIC DNA]</scope>
    <source>
        <strain evidence="11 12">GH-12</strain>
    </source>
</reference>
<organism evidence="11 12">
    <name type="scientific">Paramarasmius palmivorus</name>
    <dbReference type="NCBI Taxonomy" id="297713"/>
    <lineage>
        <taxon>Eukaryota</taxon>
        <taxon>Fungi</taxon>
        <taxon>Dikarya</taxon>
        <taxon>Basidiomycota</taxon>
        <taxon>Agaricomycotina</taxon>
        <taxon>Agaricomycetes</taxon>
        <taxon>Agaricomycetidae</taxon>
        <taxon>Agaricales</taxon>
        <taxon>Marasmiineae</taxon>
        <taxon>Marasmiaceae</taxon>
        <taxon>Paramarasmius</taxon>
    </lineage>
</organism>
<comment type="subcellular location">
    <subcellularLocation>
        <location evidence="1">Endoplasmic reticulum membrane</location>
        <topology evidence="1">Single-pass type II membrane protein</topology>
    </subcellularLocation>
</comment>
<evidence type="ECO:0000256" key="5">
    <source>
        <dbReference type="ARBA" id="ARBA00022968"/>
    </source>
</evidence>
<dbReference type="Pfam" id="PF04573">
    <property type="entry name" value="SPC22"/>
    <property type="match status" value="1"/>
</dbReference>
<comment type="similarity">
    <text evidence="2 9">Belongs to the SPCS3 family.</text>
</comment>
<evidence type="ECO:0000256" key="10">
    <source>
        <dbReference type="SAM" id="Phobius"/>
    </source>
</evidence>
<evidence type="ECO:0000313" key="12">
    <source>
        <dbReference type="Proteomes" id="UP001383192"/>
    </source>
</evidence>